<name>A0ACD5WMN4_AVESA</name>
<organism evidence="1 2">
    <name type="scientific">Avena sativa</name>
    <name type="common">Oat</name>
    <dbReference type="NCBI Taxonomy" id="4498"/>
    <lineage>
        <taxon>Eukaryota</taxon>
        <taxon>Viridiplantae</taxon>
        <taxon>Streptophyta</taxon>
        <taxon>Embryophyta</taxon>
        <taxon>Tracheophyta</taxon>
        <taxon>Spermatophyta</taxon>
        <taxon>Magnoliopsida</taxon>
        <taxon>Liliopsida</taxon>
        <taxon>Poales</taxon>
        <taxon>Poaceae</taxon>
        <taxon>BOP clade</taxon>
        <taxon>Pooideae</taxon>
        <taxon>Poodae</taxon>
        <taxon>Poeae</taxon>
        <taxon>Poeae Chloroplast Group 1 (Aveneae type)</taxon>
        <taxon>Aveninae</taxon>
        <taxon>Avena</taxon>
    </lineage>
</organism>
<evidence type="ECO:0000313" key="2">
    <source>
        <dbReference type="Proteomes" id="UP001732700"/>
    </source>
</evidence>
<evidence type="ECO:0000313" key="1">
    <source>
        <dbReference type="EnsemblPlants" id="AVESA.00010b.r2.4CG1252440.2.CDS"/>
    </source>
</evidence>
<reference evidence="1" key="2">
    <citation type="submission" date="2025-09" db="UniProtKB">
        <authorList>
            <consortium name="EnsemblPlants"/>
        </authorList>
    </citation>
    <scope>IDENTIFICATION</scope>
</reference>
<sequence>MRKLGAAQDLLRAAIDLGVQVETGTNNCESTKTTSMWAKIWNERDVQVMVVISLALQLFLLIAGNIRRRRRVGWLRFFLWLAYLSAYPAISSAIGLFSQYEDKYKLRGPQSSSDSLHTLTMPFLWAPFLILHLGGPDSITAFSIEDNNLWTRQLISLVFQLSLALYVFWKSYDLLDSQLLAVAVPLFLAGIIKYGERIWALKSGSRESLDRGSKKEKPIIRPDNSTSRSGAAAGPATGGAPSGCAQPARSVDTHGGAAQRSEDSLHDQPKTVDPQPGDLVASCALRSMLSGRGLLVGRKLYHLSDKDAKAYLGSFTRTKDKLKFVLMELGMIYDMLYTKAMVLQSWTGGVFRGIALLAIMLAFVLFWVNQHLHTHRTTNSAITYMLFIATILVELYSILVMIASPQTRVRFKFLRCLSGILSSCFRTQGLSNPSMGQFNLVEYSLSTKSRPKFFSKVLVVLGLEKHWRNFWYVKHVEDKVMADYIVGLLNFKHNPCRERSHKLELGTELRHLLLIPFEHALHCLHIFTDVHLRTLGGCRISEMMVLAAECTKLSNYLMYLLAVYPSMLPVNNSVQDLLSSFTEWVRENPEGANSAILHRYSIEVIYMKFHQQFPLKEVSIDSLKDLKELWARLLIYAAGKCSMELHARQLSEGLELLTVVGSLLMHCGIGNAAGFKQLDLLAPRPGNTSQEKLVDVQFAAWITIIKTEEPVFAFEFSEQTQDEQVLQQRTAQSTSQPQPSRLYVEAWAGDKPGEHVFEQPPAQSSSQPGTSAGRKQAAIRRPQFSERWTDFSSSMQVDSSGVKPRRADVELGPDIEQDDVELGSDIEQDDVELGSEIEQDDVALELDIGQAVAHRKHVRHRAVSGAAVQSPPDNISRALSL</sequence>
<proteinExistence type="predicted"/>
<dbReference type="EnsemblPlants" id="AVESA.00010b.r2.4CG1252440.2">
    <property type="protein sequence ID" value="AVESA.00010b.r2.4CG1252440.2.CDS"/>
    <property type="gene ID" value="AVESA.00010b.r2.4CG1252440"/>
</dbReference>
<protein>
    <submittedName>
        <fullName evidence="1">Uncharacterized protein</fullName>
    </submittedName>
</protein>
<dbReference type="Proteomes" id="UP001732700">
    <property type="component" value="Chromosome 4C"/>
</dbReference>
<keyword evidence="2" id="KW-1185">Reference proteome</keyword>
<reference evidence="1" key="1">
    <citation type="submission" date="2021-05" db="EMBL/GenBank/DDBJ databases">
        <authorList>
            <person name="Scholz U."/>
            <person name="Mascher M."/>
            <person name="Fiebig A."/>
        </authorList>
    </citation>
    <scope>NUCLEOTIDE SEQUENCE [LARGE SCALE GENOMIC DNA]</scope>
</reference>
<accession>A0ACD5WMN4</accession>